<protein>
    <submittedName>
        <fullName evidence="1">Uncharacterized protein</fullName>
    </submittedName>
</protein>
<accession>A0A0F9B3D6</accession>
<reference evidence="1" key="1">
    <citation type="journal article" date="2015" name="Nature">
        <title>Complex archaea that bridge the gap between prokaryotes and eukaryotes.</title>
        <authorList>
            <person name="Spang A."/>
            <person name="Saw J.H."/>
            <person name="Jorgensen S.L."/>
            <person name="Zaremba-Niedzwiedzka K."/>
            <person name="Martijn J."/>
            <person name="Lind A.E."/>
            <person name="van Eijk R."/>
            <person name="Schleper C."/>
            <person name="Guy L."/>
            <person name="Ettema T.J."/>
        </authorList>
    </citation>
    <scope>NUCLEOTIDE SEQUENCE</scope>
</reference>
<name>A0A0F9B3D6_9ZZZZ</name>
<gene>
    <name evidence="1" type="ORF">LCGC14_2495580</name>
</gene>
<dbReference type="AlphaFoldDB" id="A0A0F9B3D6"/>
<comment type="caution">
    <text evidence="1">The sequence shown here is derived from an EMBL/GenBank/DDBJ whole genome shotgun (WGS) entry which is preliminary data.</text>
</comment>
<dbReference type="EMBL" id="LAZR01039662">
    <property type="protein sequence ID" value="KKL16439.1"/>
    <property type="molecule type" value="Genomic_DNA"/>
</dbReference>
<organism evidence="1">
    <name type="scientific">marine sediment metagenome</name>
    <dbReference type="NCBI Taxonomy" id="412755"/>
    <lineage>
        <taxon>unclassified sequences</taxon>
        <taxon>metagenomes</taxon>
        <taxon>ecological metagenomes</taxon>
    </lineage>
</organism>
<sequence>MAESMTGGMKLRYSEGQIKRASIKPPAYITIVNKALNGEIFEDKFTLRGSLTSKSFKLFTKMQDHLNIKELKEEKGNDELDAEDIRKNLSEEDIDALLTLFPEFFMSLVIHADPETTLQDVHEFDTMLKLALLGLMITNMNIEQQVENATKK</sequence>
<proteinExistence type="predicted"/>
<evidence type="ECO:0000313" key="1">
    <source>
        <dbReference type="EMBL" id="KKL16439.1"/>
    </source>
</evidence>